<sequence>MKIVRYIGEKIYTFYMNTRFKNSISYHSHIGRKSFFEGRNRVSPGSQIYSSKIGKATYINRECHFYKTKIGRYCSIGNNVKILWHNHPTNFVSTHPLFYKSGLKFSGLTFKSTTDFQEEKLVSADYICVIENDVWIGDNVSIMGGVTIGTGAVLGAGCIVTKDVPPFAIVAGVPAKILRYRFSNSQIELLLKSKWWNQNEEWLKNNNKYFSNVEDFLEIL</sequence>
<evidence type="ECO:0000313" key="1">
    <source>
        <dbReference type="EMBL" id="QRZ33790.1"/>
    </source>
</evidence>
<keyword evidence="1" id="KW-0012">Acyltransferase</keyword>
<proteinExistence type="predicted"/>
<dbReference type="InterPro" id="IPR001451">
    <property type="entry name" value="Hexapep"/>
</dbReference>
<keyword evidence="1" id="KW-0808">Transferase</keyword>
<dbReference type="InterPro" id="IPR011004">
    <property type="entry name" value="Trimer_LpxA-like_sf"/>
</dbReference>
<dbReference type="PANTHER" id="PTHR43300:SF11">
    <property type="entry name" value="ACETYLTRANSFERASE RV3034C-RELATED"/>
    <property type="match status" value="1"/>
</dbReference>
<organism evidence="1 2">
    <name type="scientific">Lactococcus lactis subsp. lactis</name>
    <name type="common">Streptococcus lactis</name>
    <dbReference type="NCBI Taxonomy" id="1360"/>
    <lineage>
        <taxon>Bacteria</taxon>
        <taxon>Bacillati</taxon>
        <taxon>Bacillota</taxon>
        <taxon>Bacilli</taxon>
        <taxon>Lactobacillales</taxon>
        <taxon>Streptococcaceae</taxon>
        <taxon>Lactococcus</taxon>
    </lineage>
</organism>
<dbReference type="GO" id="GO:0016746">
    <property type="term" value="F:acyltransferase activity"/>
    <property type="evidence" value="ECO:0007669"/>
    <property type="project" value="UniProtKB-KW"/>
</dbReference>
<dbReference type="PANTHER" id="PTHR43300">
    <property type="entry name" value="ACETYLTRANSFERASE"/>
    <property type="match status" value="1"/>
</dbReference>
<dbReference type="AlphaFoldDB" id="A0AAJ4JTW1"/>
<dbReference type="SUPFAM" id="SSF51161">
    <property type="entry name" value="Trimeric LpxA-like enzymes"/>
    <property type="match status" value="1"/>
</dbReference>
<dbReference type="Proteomes" id="UP000663169">
    <property type="component" value="Chromosome"/>
</dbReference>
<dbReference type="Pfam" id="PF00132">
    <property type="entry name" value="Hexapep"/>
    <property type="match status" value="1"/>
</dbReference>
<dbReference type="InterPro" id="IPR050179">
    <property type="entry name" value="Trans_hexapeptide_repeat"/>
</dbReference>
<reference evidence="1" key="1">
    <citation type="journal article" date="2020" name="Mol. Microbiol.">
        <title>The CWPS Rubik's cube: Linking diversity of cell wall polysaccharide structures with the encoded biosynthetic machinery of selected Lactococcus lactis strains.</title>
        <authorList>
            <person name="Mahony J."/>
            <person name="Frantzen C."/>
            <person name="Vinogradov E."/>
            <person name="Sadovskaya I."/>
            <person name="Theodorou I."/>
            <person name="Kelleher P."/>
            <person name="Chapot-Chartier M.P."/>
            <person name="Cambillau C."/>
            <person name="Holo H."/>
            <person name="van Sinderen D."/>
        </authorList>
    </citation>
    <scope>NUCLEOTIDE SEQUENCE</scope>
    <source>
        <strain evidence="1">223</strain>
    </source>
</reference>
<dbReference type="EMBL" id="CP031926">
    <property type="protein sequence ID" value="QRZ33790.1"/>
    <property type="molecule type" value="Genomic_DNA"/>
</dbReference>
<gene>
    <name evidence="1" type="ORF">LL223_0119</name>
</gene>
<name>A0AAJ4JTW1_LACLL</name>
<dbReference type="Gene3D" id="2.160.10.10">
    <property type="entry name" value="Hexapeptide repeat proteins"/>
    <property type="match status" value="1"/>
</dbReference>
<protein>
    <submittedName>
        <fullName evidence="1">CatB-related O-acetyltransferase</fullName>
        <ecNumber evidence="1">2.3.1.-</ecNumber>
    </submittedName>
</protein>
<dbReference type="RefSeq" id="WP_240196338.1">
    <property type="nucleotide sequence ID" value="NZ_CP031926.2"/>
</dbReference>
<dbReference type="CDD" id="cd03349">
    <property type="entry name" value="LbH_XAT"/>
    <property type="match status" value="1"/>
</dbReference>
<reference evidence="1" key="2">
    <citation type="submission" date="2023-04" db="EMBL/GenBank/DDBJ databases">
        <authorList>
            <person name="McDonnell B."/>
        </authorList>
    </citation>
    <scope>NUCLEOTIDE SEQUENCE</scope>
    <source>
        <strain evidence="1">223</strain>
    </source>
</reference>
<dbReference type="EC" id="2.3.1.-" evidence="1"/>
<accession>A0AAJ4JTW1</accession>
<evidence type="ECO:0000313" key="2">
    <source>
        <dbReference type="Proteomes" id="UP000663169"/>
    </source>
</evidence>